<keyword evidence="2" id="KW-0009">Actin-binding</keyword>
<dbReference type="InterPro" id="IPR001715">
    <property type="entry name" value="CH_dom"/>
</dbReference>
<dbReference type="Proteomes" id="UP000444721">
    <property type="component" value="Unassembled WGS sequence"/>
</dbReference>
<dbReference type="SMART" id="SM00557">
    <property type="entry name" value="IG_FLMN"/>
    <property type="match status" value="5"/>
</dbReference>
<dbReference type="GO" id="GO:0030036">
    <property type="term" value="P:actin cytoskeleton organization"/>
    <property type="evidence" value="ECO:0007669"/>
    <property type="project" value="InterPro"/>
</dbReference>
<dbReference type="SUPFAM" id="SSF81296">
    <property type="entry name" value="E set domains"/>
    <property type="match status" value="6"/>
</dbReference>
<name>A0A6A5BVH2_NAEFO</name>
<dbReference type="PANTHER" id="PTHR38537">
    <property type="entry name" value="JITTERBUG, ISOFORM N"/>
    <property type="match status" value="1"/>
</dbReference>
<feature type="repeat" description="Filamin" evidence="3">
    <location>
        <begin position="321"/>
        <end position="435"/>
    </location>
</feature>
<dbReference type="Gene3D" id="1.10.418.10">
    <property type="entry name" value="Calponin-like domain"/>
    <property type="match status" value="2"/>
</dbReference>
<feature type="compositionally biased region" description="Basic and acidic residues" evidence="4">
    <location>
        <begin position="1209"/>
        <end position="1219"/>
    </location>
</feature>
<dbReference type="SMART" id="SM00033">
    <property type="entry name" value="CH"/>
    <property type="match status" value="2"/>
</dbReference>
<proteinExistence type="predicted"/>
<feature type="repeat" description="Filamin" evidence="3">
    <location>
        <begin position="1066"/>
        <end position="1157"/>
    </location>
</feature>
<dbReference type="RefSeq" id="XP_044563345.1">
    <property type="nucleotide sequence ID" value="XM_044705648.1"/>
</dbReference>
<dbReference type="AlphaFoldDB" id="A0A6A5BVH2"/>
<feature type="repeat" description="Filamin" evidence="3">
    <location>
        <begin position="436"/>
        <end position="549"/>
    </location>
</feature>
<keyword evidence="1" id="KW-0677">Repeat</keyword>
<feature type="domain" description="Calponin-homology (CH)" evidence="5">
    <location>
        <begin position="11"/>
        <end position="119"/>
    </location>
</feature>
<sequence length="1275" mass="142596">MRKLSETNWEETQTRAFTKWMNSHLKKRNMKVEDLITEIGTGVPLFVLYQEISGEKLGKMYENPQSKFHKIANLNMVIDRINQVVESMGIKLQFSAEQIFNGEKRQVLGLIWTLILRFQINKSALEIETPKPTPKEVEPVKVETTQEQAVVTTVQEPVKQNIPTKQQKPAKANAGDSAKQELLRWVQEKLKPYESEFVVKDFTHSWQDGKALSSLISTLKPKALKYKKIDFVNTPPLEINTNAIRIAEEEMDIPEIIDPEDITDTPEELSLMTYISYFRDYDNLHPESAQEVDEEEEPVVEVEEPTPVAVIEEPILEDIIRPEIDPAKCIAEGPAFDASHPPTQGSRTYFTITTFDEEGNRYIPKSVDDDENQVIVNLFSPHMSEDESIPEPDIKNNGDGTYEVSFIVPVGVKDMKALIVINGGSIQNSPHDIPNATVFDPSKSVISGPGVEPYELFVEEPTHFTIQCKDSNGNNIPQKGLQFDIALIDSSTGKKAPIDVTEVTDHGDGTYTVHYTPKCPGGSYELSVQTTNEDGAFVPVGNSPFDVTFEQKVCPTMCTARGNGILPFGLKTGVLTKFDIEIRDKAGNIIPFVTDVEITMDLVLNDETIEPEDYSVKIENNQNGTFTVSYRPKRAGVHYVLVKCNDENISQNPFKVDITNIPSAPNSKLKFVSVKNLPNLVETEMDLNVLDSLGKRAASKNCKLTALVEDEDGNLIPAMIVQTKDDKLKVVFQPKGKATSLQKFKTQILMDGVPVGESVTVEHKPTLAPKLCKVFGPGLNGADLLNKDTVPAMLKIKALNTADQPFVQNNLQPLKASAKKLKRLAKTIFKEPEYFKDLLNPIFDHQFSDDQVVDSIDLTKSVDLDEVRPQLEKHVKKQPFRVVVKNEKDDTEEPTLVFHTAPSEYTVFYHPTKAGPISILILDKTSQQQLPVHVAESPYHTFVTEGIDPMKCQLKGPGLLKAYKNRPTFITLLPRDIHDHPCGVGGHEFSVMLCDESQNPIPSPLTIVDLGNGNYDVKFIPPKAGKHFISVKCDGQEIKDSPIPIFVRDDQYAPDPKYCQVYKNPEKIKTTKPRHFFVQMKDKNNEPIKSGGDPLKAVLKTHDGKFVENLPVYDPNTGKYKVDLSPKRPGKYVVVCSLGDEDDGGEQISGSPFNLTVTPGFAPLNSEIGEWEYDIYTAQENEVEDLMVKVKTPSGKTIYPTITKYPKSTAEDESNRPQEDEAAVDDEFSKGDRFKLSIQTKDVEKGDYLIYATICGYPVRGSPFKQTFDVKVLSQ</sequence>
<feature type="repeat" description="Filamin" evidence="3">
    <location>
        <begin position="550"/>
        <end position="658"/>
    </location>
</feature>
<evidence type="ECO:0000259" key="5">
    <source>
        <dbReference type="PROSITE" id="PS50021"/>
    </source>
</evidence>
<comment type="caution">
    <text evidence="6">The sequence shown here is derived from an EMBL/GenBank/DDBJ whole genome shotgun (WGS) entry which is preliminary data.</text>
</comment>
<dbReference type="InterPro" id="IPR001589">
    <property type="entry name" value="Actinin_actin-bd_CS"/>
</dbReference>
<reference evidence="6 7" key="1">
    <citation type="journal article" date="2019" name="Sci. Rep.">
        <title>Nanopore sequencing improves the draft genome of the human pathogenic amoeba Naegleria fowleri.</title>
        <authorList>
            <person name="Liechti N."/>
            <person name="Schurch N."/>
            <person name="Bruggmann R."/>
            <person name="Wittwer M."/>
        </authorList>
    </citation>
    <scope>NUCLEOTIDE SEQUENCE [LARGE SCALE GENOMIC DNA]</scope>
    <source>
        <strain evidence="6 7">ATCC 30894</strain>
    </source>
</reference>
<dbReference type="OrthoDB" id="18740at2759"/>
<dbReference type="InterPro" id="IPR013783">
    <property type="entry name" value="Ig-like_fold"/>
</dbReference>
<protein>
    <recommendedName>
        <fullName evidence="5">Calponin-homology (CH) domain-containing protein</fullName>
    </recommendedName>
</protein>
<evidence type="ECO:0000313" key="7">
    <source>
        <dbReference type="Proteomes" id="UP000444721"/>
    </source>
</evidence>
<dbReference type="GO" id="GO:0051015">
    <property type="term" value="F:actin filament binding"/>
    <property type="evidence" value="ECO:0007669"/>
    <property type="project" value="InterPro"/>
</dbReference>
<keyword evidence="7" id="KW-1185">Reference proteome</keyword>
<dbReference type="VEuPathDB" id="AmoebaDB:NfTy_041580"/>
<dbReference type="InterPro" id="IPR036872">
    <property type="entry name" value="CH_dom_sf"/>
</dbReference>
<organism evidence="6 7">
    <name type="scientific">Naegleria fowleri</name>
    <name type="common">Brain eating amoeba</name>
    <dbReference type="NCBI Taxonomy" id="5763"/>
    <lineage>
        <taxon>Eukaryota</taxon>
        <taxon>Discoba</taxon>
        <taxon>Heterolobosea</taxon>
        <taxon>Tetramitia</taxon>
        <taxon>Eutetramitia</taxon>
        <taxon>Vahlkampfiidae</taxon>
        <taxon>Naegleria</taxon>
    </lineage>
</organism>
<dbReference type="VEuPathDB" id="AmoebaDB:NF0006530"/>
<evidence type="ECO:0000256" key="3">
    <source>
        <dbReference type="PROSITE-ProRule" id="PRU00087"/>
    </source>
</evidence>
<evidence type="ECO:0000256" key="2">
    <source>
        <dbReference type="ARBA" id="ARBA00023203"/>
    </source>
</evidence>
<dbReference type="InterPro" id="IPR044801">
    <property type="entry name" value="Filamin"/>
</dbReference>
<dbReference type="SUPFAM" id="SSF47576">
    <property type="entry name" value="Calponin-homology domain, CH-domain"/>
    <property type="match status" value="1"/>
</dbReference>
<dbReference type="EMBL" id="VFQX01000029">
    <property type="protein sequence ID" value="KAF0978632.1"/>
    <property type="molecule type" value="Genomic_DNA"/>
</dbReference>
<dbReference type="InterPro" id="IPR001298">
    <property type="entry name" value="Filamin/ABP280_rpt"/>
</dbReference>
<dbReference type="InterPro" id="IPR017868">
    <property type="entry name" value="Filamin/ABP280_repeat-like"/>
</dbReference>
<dbReference type="PROSITE" id="PS50021">
    <property type="entry name" value="CH"/>
    <property type="match status" value="2"/>
</dbReference>
<dbReference type="PANTHER" id="PTHR38537:SF8">
    <property type="entry name" value="FILAMIN-A"/>
    <property type="match status" value="1"/>
</dbReference>
<dbReference type="VEuPathDB" id="AmoebaDB:FDP41_002452"/>
<dbReference type="Pfam" id="PF00630">
    <property type="entry name" value="Filamin"/>
    <property type="match status" value="5"/>
</dbReference>
<gene>
    <name evidence="6" type="ORF">FDP41_002452</name>
</gene>
<dbReference type="Gene3D" id="2.60.40.10">
    <property type="entry name" value="Immunoglobulins"/>
    <property type="match status" value="5"/>
</dbReference>
<feature type="domain" description="Calponin-homology (CH)" evidence="5">
    <location>
        <begin position="176"/>
        <end position="283"/>
    </location>
</feature>
<dbReference type="InterPro" id="IPR014756">
    <property type="entry name" value="Ig_E-set"/>
</dbReference>
<accession>A0A6A5BVH2</accession>
<dbReference type="PROSITE" id="PS50194">
    <property type="entry name" value="FILAMIN_REPEAT"/>
    <property type="match status" value="5"/>
</dbReference>
<feature type="repeat" description="Filamin" evidence="3">
    <location>
        <begin position="944"/>
        <end position="1047"/>
    </location>
</feature>
<evidence type="ECO:0000313" key="6">
    <source>
        <dbReference type="EMBL" id="KAF0978632.1"/>
    </source>
</evidence>
<dbReference type="GeneID" id="68109670"/>
<evidence type="ECO:0000256" key="4">
    <source>
        <dbReference type="SAM" id="MobiDB-lite"/>
    </source>
</evidence>
<dbReference type="OMA" id="ATLNWVC"/>
<feature type="region of interest" description="Disordered" evidence="4">
    <location>
        <begin position="1207"/>
        <end position="1226"/>
    </location>
</feature>
<dbReference type="Pfam" id="PF00307">
    <property type="entry name" value="CH"/>
    <property type="match status" value="2"/>
</dbReference>
<dbReference type="PROSITE" id="PS00019">
    <property type="entry name" value="ACTININ_1"/>
    <property type="match status" value="1"/>
</dbReference>
<evidence type="ECO:0000256" key="1">
    <source>
        <dbReference type="ARBA" id="ARBA00022737"/>
    </source>
</evidence>